<accession>A0A7W6JCI2</accession>
<dbReference type="EMBL" id="JACIDM010000001">
    <property type="protein sequence ID" value="MBB4082615.1"/>
    <property type="molecule type" value="Genomic_DNA"/>
</dbReference>
<gene>
    <name evidence="3" type="ORF">GGR12_001454</name>
</gene>
<dbReference type="InterPro" id="IPR006076">
    <property type="entry name" value="FAD-dep_OxRdtase"/>
</dbReference>
<keyword evidence="4" id="KW-1185">Reference proteome</keyword>
<evidence type="ECO:0000313" key="3">
    <source>
        <dbReference type="EMBL" id="MBB4082615.1"/>
    </source>
</evidence>
<organism evidence="3 4">
    <name type="scientific">Brevundimonas lenta</name>
    <dbReference type="NCBI Taxonomy" id="424796"/>
    <lineage>
        <taxon>Bacteria</taxon>
        <taxon>Pseudomonadati</taxon>
        <taxon>Pseudomonadota</taxon>
        <taxon>Alphaproteobacteria</taxon>
        <taxon>Caulobacterales</taxon>
        <taxon>Caulobacteraceae</taxon>
        <taxon>Brevundimonas</taxon>
    </lineage>
</organism>
<dbReference type="Gene3D" id="3.50.50.60">
    <property type="entry name" value="FAD/NAD(P)-binding domain"/>
    <property type="match status" value="2"/>
</dbReference>
<dbReference type="Pfam" id="PF01266">
    <property type="entry name" value="DAO"/>
    <property type="match status" value="1"/>
</dbReference>
<evidence type="ECO:0000259" key="2">
    <source>
        <dbReference type="Pfam" id="PF01266"/>
    </source>
</evidence>
<dbReference type="GO" id="GO:0005737">
    <property type="term" value="C:cytoplasm"/>
    <property type="evidence" value="ECO:0007669"/>
    <property type="project" value="TreeGrafter"/>
</dbReference>
<feature type="domain" description="FAD dependent oxidoreductase" evidence="2">
    <location>
        <begin position="5"/>
        <end position="315"/>
    </location>
</feature>
<protein>
    <submittedName>
        <fullName evidence="3">Glycine oxidase</fullName>
        <ecNumber evidence="3">1.4.3.19</ecNumber>
    </submittedName>
</protein>
<dbReference type="Gene3D" id="3.30.9.10">
    <property type="entry name" value="D-Amino Acid Oxidase, subunit A, domain 2"/>
    <property type="match status" value="1"/>
</dbReference>
<dbReference type="EC" id="1.4.3.19" evidence="3"/>
<comment type="caution">
    <text evidence="3">The sequence shown here is derived from an EMBL/GenBank/DDBJ whole genome shotgun (WGS) entry which is preliminary data.</text>
</comment>
<name>A0A7W6JCI2_9CAUL</name>
<proteinExistence type="predicted"/>
<dbReference type="PANTHER" id="PTHR13847:SF289">
    <property type="entry name" value="GLYCINE OXIDASE"/>
    <property type="match status" value="1"/>
</dbReference>
<dbReference type="SUPFAM" id="SSF51905">
    <property type="entry name" value="FAD/NAD(P)-binding domain"/>
    <property type="match status" value="1"/>
</dbReference>
<dbReference type="RefSeq" id="WP_221212218.1">
    <property type="nucleotide sequence ID" value="NZ_BAAAER010000001.1"/>
</dbReference>
<dbReference type="Proteomes" id="UP000529946">
    <property type="component" value="Unassembled WGS sequence"/>
</dbReference>
<dbReference type="PANTHER" id="PTHR13847">
    <property type="entry name" value="SARCOSINE DEHYDROGENASE-RELATED"/>
    <property type="match status" value="1"/>
</dbReference>
<dbReference type="GO" id="GO:0043799">
    <property type="term" value="F:glycine oxidase activity"/>
    <property type="evidence" value="ECO:0007669"/>
    <property type="project" value="UniProtKB-EC"/>
</dbReference>
<sequence length="335" mass="34128">MSSPDVIVIGAGVLGLCTAAELGARGHAVTVLDPGGPNASSAAAGMIAPALESLLDDLSPGHSALLKRARDLWPAFAARHGLTLHLEGAEWRGPDPDAGIARLHALGFAAERTAAGLLTPDDWRVEVAAAMAGLSAATGVLRQVATVSTIDRTGDSWRVTAEDGRAWSAPVIILATGAAAPLPGLTGGTTALINRIEPIRGQLTPVRCASPARVVRAPGVYAVPSEEGALFGATMEPGVRDLSVDADVSTRQQAAGLSLLDHQGEGLPARVGIRGSTPDGLPMAGASREPGLHLALAPRRNGWLLGPLVARIVADGIEGRAPVDDAATLDPLRFA</sequence>
<evidence type="ECO:0000256" key="1">
    <source>
        <dbReference type="ARBA" id="ARBA00023002"/>
    </source>
</evidence>
<dbReference type="InterPro" id="IPR036188">
    <property type="entry name" value="FAD/NAD-bd_sf"/>
</dbReference>
<reference evidence="3 4" key="1">
    <citation type="submission" date="2020-08" db="EMBL/GenBank/DDBJ databases">
        <title>Genomic Encyclopedia of Type Strains, Phase IV (KMG-IV): sequencing the most valuable type-strain genomes for metagenomic binning, comparative biology and taxonomic classification.</title>
        <authorList>
            <person name="Goeker M."/>
        </authorList>
    </citation>
    <scope>NUCLEOTIDE SEQUENCE [LARGE SCALE GENOMIC DNA]</scope>
    <source>
        <strain evidence="3 4">DSM 23960</strain>
    </source>
</reference>
<evidence type="ECO:0000313" key="4">
    <source>
        <dbReference type="Proteomes" id="UP000529946"/>
    </source>
</evidence>
<dbReference type="AlphaFoldDB" id="A0A7W6JCI2"/>
<keyword evidence="1 3" id="KW-0560">Oxidoreductase</keyword>